<dbReference type="OrthoDB" id="443524at2759"/>
<organism evidence="2 3">
    <name type="scientific">Hypsibius exemplaris</name>
    <name type="common">Freshwater tardigrade</name>
    <dbReference type="NCBI Taxonomy" id="2072580"/>
    <lineage>
        <taxon>Eukaryota</taxon>
        <taxon>Metazoa</taxon>
        <taxon>Ecdysozoa</taxon>
        <taxon>Tardigrada</taxon>
        <taxon>Eutardigrada</taxon>
        <taxon>Parachela</taxon>
        <taxon>Hypsibioidea</taxon>
        <taxon>Hypsibiidae</taxon>
        <taxon>Hypsibius</taxon>
    </lineage>
</organism>
<accession>A0A1W0WLX6</accession>
<feature type="region of interest" description="Disordered" evidence="1">
    <location>
        <begin position="408"/>
        <end position="430"/>
    </location>
</feature>
<protein>
    <submittedName>
        <fullName evidence="2">Uncharacterized protein</fullName>
    </submittedName>
</protein>
<evidence type="ECO:0000313" key="2">
    <source>
        <dbReference type="EMBL" id="OQV16205.1"/>
    </source>
</evidence>
<sequence length="430" mass="48698">MQSSSVRAVARLAPLISLSKTLPASYNHHNTGCRYLRGTPRSAPASKLRSPLATESDQPREAEPTAAGGGNSLNFGEDWRPFSEETTTPRRGSHFANPFSAALEPVTSDTRVETGEATDLLMEKIKRSGALDSILELTRRHEKIMNHHHLAAVVEQLFDQIVKRDQLSDLRKRELLQDPRFATLCTRLLRSHRFMSPSATMNILKLVSILNVPSESRIVQTFLHLLKESINDLRLDGLMYSAFLLSKFPSNRLAEALSIAVPIAFEMRFHKEMDPDDLHQLTRMLTFCTSFNVSRSTKASVLQSLQRRLLRDRSTKDNMQLHEAAQLFVKFERGNIREPKLLNFVFDVLERGDLNILHSGTAKQLGKSLRWMRAKHPEDFPPGHRIFSLEKKVSHFFPPPADADSASFFALEDHSSETDNDHSGNDRKNK</sequence>
<dbReference type="AlphaFoldDB" id="A0A1W0WLX6"/>
<dbReference type="EMBL" id="MTYJ01000077">
    <property type="protein sequence ID" value="OQV16205.1"/>
    <property type="molecule type" value="Genomic_DNA"/>
</dbReference>
<feature type="region of interest" description="Disordered" evidence="1">
    <location>
        <begin position="33"/>
        <end position="92"/>
    </location>
</feature>
<keyword evidence="3" id="KW-1185">Reference proteome</keyword>
<reference evidence="3" key="1">
    <citation type="submission" date="2017-01" db="EMBL/GenBank/DDBJ databases">
        <title>Comparative genomics of anhydrobiosis in the tardigrade Hypsibius dujardini.</title>
        <authorList>
            <person name="Yoshida Y."/>
            <person name="Koutsovoulos G."/>
            <person name="Laetsch D."/>
            <person name="Stevens L."/>
            <person name="Kumar S."/>
            <person name="Horikawa D."/>
            <person name="Ishino K."/>
            <person name="Komine S."/>
            <person name="Tomita M."/>
            <person name="Blaxter M."/>
            <person name="Arakawa K."/>
        </authorList>
    </citation>
    <scope>NUCLEOTIDE SEQUENCE [LARGE SCALE GENOMIC DNA]</scope>
    <source>
        <strain evidence="3">Z151</strain>
    </source>
</reference>
<dbReference type="Proteomes" id="UP000192578">
    <property type="component" value="Unassembled WGS sequence"/>
</dbReference>
<proteinExistence type="predicted"/>
<comment type="caution">
    <text evidence="2">The sequence shown here is derived from an EMBL/GenBank/DDBJ whole genome shotgun (WGS) entry which is preliminary data.</text>
</comment>
<gene>
    <name evidence="2" type="ORF">BV898_09689</name>
</gene>
<evidence type="ECO:0000256" key="1">
    <source>
        <dbReference type="SAM" id="MobiDB-lite"/>
    </source>
</evidence>
<name>A0A1W0WLX6_HYPEX</name>
<feature type="compositionally biased region" description="Basic and acidic residues" evidence="1">
    <location>
        <begin position="411"/>
        <end position="430"/>
    </location>
</feature>
<evidence type="ECO:0000313" key="3">
    <source>
        <dbReference type="Proteomes" id="UP000192578"/>
    </source>
</evidence>